<dbReference type="Gene3D" id="1.10.357.10">
    <property type="entry name" value="Tetracycline Repressor, domain 2"/>
    <property type="match status" value="1"/>
</dbReference>
<evidence type="ECO:0000256" key="5">
    <source>
        <dbReference type="SAM" id="MobiDB-lite"/>
    </source>
</evidence>
<evidence type="ECO:0000313" key="8">
    <source>
        <dbReference type="Proteomes" id="UP000176005"/>
    </source>
</evidence>
<dbReference type="SUPFAM" id="SSF48498">
    <property type="entry name" value="Tetracyclin repressor-like, C-terminal domain"/>
    <property type="match status" value="1"/>
</dbReference>
<name>A0A1E7L098_9ACTN</name>
<keyword evidence="3" id="KW-0804">Transcription</keyword>
<dbReference type="Gene3D" id="1.10.10.60">
    <property type="entry name" value="Homeodomain-like"/>
    <property type="match status" value="1"/>
</dbReference>
<dbReference type="GO" id="GO:0000976">
    <property type="term" value="F:transcription cis-regulatory region binding"/>
    <property type="evidence" value="ECO:0007669"/>
    <property type="project" value="TreeGrafter"/>
</dbReference>
<feature type="DNA-binding region" description="H-T-H motif" evidence="4">
    <location>
        <begin position="32"/>
        <end position="51"/>
    </location>
</feature>
<dbReference type="InterPro" id="IPR004111">
    <property type="entry name" value="Repressor_TetR_C"/>
</dbReference>
<dbReference type="Pfam" id="PF00440">
    <property type="entry name" value="TetR_N"/>
    <property type="match status" value="1"/>
</dbReference>
<dbReference type="PROSITE" id="PS50977">
    <property type="entry name" value="HTH_TETR_2"/>
    <property type="match status" value="1"/>
</dbReference>
<keyword evidence="2 4" id="KW-0238">DNA-binding</keyword>
<accession>A0A1E7L098</accession>
<evidence type="ECO:0000256" key="2">
    <source>
        <dbReference type="ARBA" id="ARBA00023125"/>
    </source>
</evidence>
<evidence type="ECO:0000256" key="3">
    <source>
        <dbReference type="ARBA" id="ARBA00023163"/>
    </source>
</evidence>
<dbReference type="Pfam" id="PF02909">
    <property type="entry name" value="TetR_C_1"/>
    <property type="match status" value="1"/>
</dbReference>
<evidence type="ECO:0000313" key="7">
    <source>
        <dbReference type="EMBL" id="OEV09584.1"/>
    </source>
</evidence>
<dbReference type="RefSeq" id="WP_070018521.1">
    <property type="nucleotide sequence ID" value="NZ_LJGW01000359.1"/>
</dbReference>
<comment type="caution">
    <text evidence="7">The sequence shown here is derived from an EMBL/GenBank/DDBJ whole genome shotgun (WGS) entry which is preliminary data.</text>
</comment>
<feature type="compositionally biased region" description="Gly residues" evidence="5">
    <location>
        <begin position="73"/>
        <end position="86"/>
    </location>
</feature>
<sequence>MAKAKGRSRLDRAQIVETALRLLNEVGLEGLTLRRVATELNVQAPALYWHVKHKQQLLDEMATVMLREMSAPEGGGDGDGGGGGEAGEPDAGEDWREVLAGTGRGLRRALLRYRDGAKVFAGTRLTDAGHAARQEEYLRRMVAAGFAPGAAARAAFVVFAFTEGFVIEQQAVEPMPGERDPGYDVAARTEAFGPRYPLAAQAGEELFGDFDARFEEGLAAVVAGIAATLGPAERD</sequence>
<dbReference type="AlphaFoldDB" id="A0A1E7L098"/>
<protein>
    <submittedName>
        <fullName evidence="7">TetR family transcriptional regulator</fullName>
    </submittedName>
</protein>
<dbReference type="InterPro" id="IPR036271">
    <property type="entry name" value="Tet_transcr_reg_TetR-rel_C_sf"/>
</dbReference>
<feature type="domain" description="HTH tetR-type" evidence="6">
    <location>
        <begin position="9"/>
        <end position="69"/>
    </location>
</feature>
<dbReference type="SUPFAM" id="SSF46689">
    <property type="entry name" value="Homeodomain-like"/>
    <property type="match status" value="1"/>
</dbReference>
<reference evidence="7 8" key="1">
    <citation type="journal article" date="2016" name="Front. Microbiol.">
        <title>Comparative Genomics Analysis of Streptomyces Species Reveals Their Adaptation to the Marine Environment and Their Diversity at the Genomic Level.</title>
        <authorList>
            <person name="Tian X."/>
            <person name="Zhang Z."/>
            <person name="Yang T."/>
            <person name="Chen M."/>
            <person name="Li J."/>
            <person name="Chen F."/>
            <person name="Yang J."/>
            <person name="Li W."/>
            <person name="Zhang B."/>
            <person name="Zhang Z."/>
            <person name="Wu J."/>
            <person name="Zhang C."/>
            <person name="Long L."/>
            <person name="Xiao J."/>
        </authorList>
    </citation>
    <scope>NUCLEOTIDE SEQUENCE [LARGE SCALE GENOMIC DNA]</scope>
    <source>
        <strain evidence="7 8">SCSIO 10429</strain>
    </source>
</reference>
<evidence type="ECO:0000256" key="4">
    <source>
        <dbReference type="PROSITE-ProRule" id="PRU00335"/>
    </source>
</evidence>
<dbReference type="PANTHER" id="PTHR30055:SF151">
    <property type="entry name" value="TRANSCRIPTIONAL REGULATORY PROTEIN"/>
    <property type="match status" value="1"/>
</dbReference>
<dbReference type="Proteomes" id="UP000176005">
    <property type="component" value="Unassembled WGS sequence"/>
</dbReference>
<dbReference type="PATRIC" id="fig|518642.10.peg.5242"/>
<keyword evidence="1" id="KW-0805">Transcription regulation</keyword>
<dbReference type="InterPro" id="IPR050109">
    <property type="entry name" value="HTH-type_TetR-like_transc_reg"/>
</dbReference>
<dbReference type="PANTHER" id="PTHR30055">
    <property type="entry name" value="HTH-TYPE TRANSCRIPTIONAL REGULATOR RUTR"/>
    <property type="match status" value="1"/>
</dbReference>
<dbReference type="InterPro" id="IPR001647">
    <property type="entry name" value="HTH_TetR"/>
</dbReference>
<keyword evidence="8" id="KW-1185">Reference proteome</keyword>
<evidence type="ECO:0000256" key="1">
    <source>
        <dbReference type="ARBA" id="ARBA00023015"/>
    </source>
</evidence>
<evidence type="ECO:0000259" key="6">
    <source>
        <dbReference type="PROSITE" id="PS50977"/>
    </source>
</evidence>
<dbReference type="InterPro" id="IPR009057">
    <property type="entry name" value="Homeodomain-like_sf"/>
</dbReference>
<dbReference type="PRINTS" id="PR00455">
    <property type="entry name" value="HTHTETR"/>
</dbReference>
<organism evidence="7 8">
    <name type="scientific">Streptomyces nanshensis</name>
    <dbReference type="NCBI Taxonomy" id="518642"/>
    <lineage>
        <taxon>Bacteria</taxon>
        <taxon>Bacillati</taxon>
        <taxon>Actinomycetota</taxon>
        <taxon>Actinomycetes</taxon>
        <taxon>Kitasatosporales</taxon>
        <taxon>Streptomycetaceae</taxon>
        <taxon>Streptomyces</taxon>
    </lineage>
</organism>
<dbReference type="EMBL" id="LJGW01000359">
    <property type="protein sequence ID" value="OEV09584.1"/>
    <property type="molecule type" value="Genomic_DNA"/>
</dbReference>
<dbReference type="GO" id="GO:0003700">
    <property type="term" value="F:DNA-binding transcription factor activity"/>
    <property type="evidence" value="ECO:0007669"/>
    <property type="project" value="TreeGrafter"/>
</dbReference>
<dbReference type="GO" id="GO:0045892">
    <property type="term" value="P:negative regulation of DNA-templated transcription"/>
    <property type="evidence" value="ECO:0007669"/>
    <property type="project" value="InterPro"/>
</dbReference>
<proteinExistence type="predicted"/>
<gene>
    <name evidence="7" type="ORF">AN218_21375</name>
</gene>
<feature type="region of interest" description="Disordered" evidence="5">
    <location>
        <begin position="70"/>
        <end position="91"/>
    </location>
</feature>